<organism evidence="1 2">
    <name type="scientific">Eretmocerus hayati</name>
    <dbReference type="NCBI Taxonomy" id="131215"/>
    <lineage>
        <taxon>Eukaryota</taxon>
        <taxon>Metazoa</taxon>
        <taxon>Ecdysozoa</taxon>
        <taxon>Arthropoda</taxon>
        <taxon>Hexapoda</taxon>
        <taxon>Insecta</taxon>
        <taxon>Pterygota</taxon>
        <taxon>Neoptera</taxon>
        <taxon>Endopterygota</taxon>
        <taxon>Hymenoptera</taxon>
        <taxon>Apocrita</taxon>
        <taxon>Proctotrupomorpha</taxon>
        <taxon>Chalcidoidea</taxon>
        <taxon>Aphelinidae</taxon>
        <taxon>Aphelininae</taxon>
        <taxon>Eretmocerus</taxon>
    </lineage>
</organism>
<protein>
    <submittedName>
        <fullName evidence="1">Uncharacterized protein</fullName>
    </submittedName>
</protein>
<proteinExistence type="predicted"/>
<dbReference type="EMBL" id="CM056741">
    <property type="protein sequence ID" value="KAJ8687279.1"/>
    <property type="molecule type" value="Genomic_DNA"/>
</dbReference>
<evidence type="ECO:0000313" key="2">
    <source>
        <dbReference type="Proteomes" id="UP001239111"/>
    </source>
</evidence>
<dbReference type="Proteomes" id="UP001239111">
    <property type="component" value="Chromosome 1"/>
</dbReference>
<reference evidence="1" key="1">
    <citation type="submission" date="2023-04" db="EMBL/GenBank/DDBJ databases">
        <title>A chromosome-level genome assembly of the parasitoid wasp Eretmocerus hayati.</title>
        <authorList>
            <person name="Zhong Y."/>
            <person name="Liu S."/>
            <person name="Liu Y."/>
        </authorList>
    </citation>
    <scope>NUCLEOTIDE SEQUENCE</scope>
    <source>
        <strain evidence="1">ZJU_SS_LIU_2023</strain>
    </source>
</reference>
<keyword evidence="2" id="KW-1185">Reference proteome</keyword>
<comment type="caution">
    <text evidence="1">The sequence shown here is derived from an EMBL/GenBank/DDBJ whole genome shotgun (WGS) entry which is preliminary data.</text>
</comment>
<accession>A0ACC2PUL2</accession>
<evidence type="ECO:0000313" key="1">
    <source>
        <dbReference type="EMBL" id="KAJ8687279.1"/>
    </source>
</evidence>
<gene>
    <name evidence="1" type="ORF">QAD02_023073</name>
</gene>
<sequence length="367" mass="41886">MAYIATPILYLNMGGEMLYVLQQRLQTQRISPDKSNQVLNDVIYAMLNPHQLQPVFEPGPILGLAWLRPQLERVVLSSIMRLDAGSMGKLFDLMTMMCKYQLETATGPRELILATLHHLDAARDMAVDSIVKQLVEHAQRLVVDTYGPMTYKEIWQIRGDCLKEIQHHNVRVSILLRLGMQNDDATFNRLIQRYDEKYNERREILENFKLIDYQEDENVAGSLSPIGNRVTLLGKNVYSCTYGQLQGSGTPQNLHQFNIESNKCVRDELDTLATQLGQEETSIARPFSLHLFKTYDANQNVNMVSDDTELDQNITSPTEDDHGNIIKNDDDSISEYKNSLMNNINSDFADNDLPRAGHSDLMNFLNM</sequence>
<name>A0ACC2PUL2_9HYME</name>